<name>A0A200R178_MACCD</name>
<protein>
    <submittedName>
        <fullName evidence="1">Uncharacterized protein</fullName>
    </submittedName>
</protein>
<dbReference type="EMBL" id="MVGT01000500">
    <property type="protein sequence ID" value="OVA16483.1"/>
    <property type="molecule type" value="Genomic_DNA"/>
</dbReference>
<dbReference type="Proteomes" id="UP000195402">
    <property type="component" value="Unassembled WGS sequence"/>
</dbReference>
<gene>
    <name evidence="1" type="ORF">BVC80_393g18</name>
</gene>
<keyword evidence="2" id="KW-1185">Reference proteome</keyword>
<sequence length="70" mass="7952">MTDFHDKDGNVRQNNIHEKVALFAELVVMDDMTPDDKKRVRSSRFPPILPKDISAIGKDVYALLSLPDLN</sequence>
<accession>A0A200R178</accession>
<evidence type="ECO:0000313" key="1">
    <source>
        <dbReference type="EMBL" id="OVA16483.1"/>
    </source>
</evidence>
<reference evidence="1 2" key="1">
    <citation type="journal article" date="2017" name="Mol. Plant">
        <title>The Genome of Medicinal Plant Macleaya cordata Provides New Insights into Benzylisoquinoline Alkaloids Metabolism.</title>
        <authorList>
            <person name="Liu X."/>
            <person name="Liu Y."/>
            <person name="Huang P."/>
            <person name="Ma Y."/>
            <person name="Qing Z."/>
            <person name="Tang Q."/>
            <person name="Cao H."/>
            <person name="Cheng P."/>
            <person name="Zheng Y."/>
            <person name="Yuan Z."/>
            <person name="Zhou Y."/>
            <person name="Liu J."/>
            <person name="Tang Z."/>
            <person name="Zhuo Y."/>
            <person name="Zhang Y."/>
            <person name="Yu L."/>
            <person name="Huang J."/>
            <person name="Yang P."/>
            <person name="Peng Q."/>
            <person name="Zhang J."/>
            <person name="Jiang W."/>
            <person name="Zhang Z."/>
            <person name="Lin K."/>
            <person name="Ro D.K."/>
            <person name="Chen X."/>
            <person name="Xiong X."/>
            <person name="Shang Y."/>
            <person name="Huang S."/>
            <person name="Zeng J."/>
        </authorList>
    </citation>
    <scope>NUCLEOTIDE SEQUENCE [LARGE SCALE GENOMIC DNA]</scope>
    <source>
        <strain evidence="2">cv. BLH2017</strain>
        <tissue evidence="1">Root</tissue>
    </source>
</reference>
<comment type="caution">
    <text evidence="1">The sequence shown here is derived from an EMBL/GenBank/DDBJ whole genome shotgun (WGS) entry which is preliminary data.</text>
</comment>
<dbReference type="AlphaFoldDB" id="A0A200R178"/>
<dbReference type="InParanoid" id="A0A200R178"/>
<evidence type="ECO:0000313" key="2">
    <source>
        <dbReference type="Proteomes" id="UP000195402"/>
    </source>
</evidence>
<proteinExistence type="predicted"/>
<organism evidence="1 2">
    <name type="scientific">Macleaya cordata</name>
    <name type="common">Five-seeded plume-poppy</name>
    <name type="synonym">Bocconia cordata</name>
    <dbReference type="NCBI Taxonomy" id="56857"/>
    <lineage>
        <taxon>Eukaryota</taxon>
        <taxon>Viridiplantae</taxon>
        <taxon>Streptophyta</taxon>
        <taxon>Embryophyta</taxon>
        <taxon>Tracheophyta</taxon>
        <taxon>Spermatophyta</taxon>
        <taxon>Magnoliopsida</taxon>
        <taxon>Ranunculales</taxon>
        <taxon>Papaveraceae</taxon>
        <taxon>Papaveroideae</taxon>
        <taxon>Macleaya</taxon>
    </lineage>
</organism>